<gene>
    <name evidence="1" type="ORF">PILCRDRAFT_826642</name>
</gene>
<dbReference type="Proteomes" id="UP000054166">
    <property type="component" value="Unassembled WGS sequence"/>
</dbReference>
<dbReference type="HOGENOM" id="CLU_2979925_0_0_1"/>
<dbReference type="EMBL" id="KN833038">
    <property type="protein sequence ID" value="KIM76129.1"/>
    <property type="molecule type" value="Genomic_DNA"/>
</dbReference>
<evidence type="ECO:0000313" key="1">
    <source>
        <dbReference type="EMBL" id="KIM76129.1"/>
    </source>
</evidence>
<sequence length="58" mass="6423">MSPASIALVSDLGLRYPTVQDQLQRIKPQKLRTPDRSAGKMPENCEALDATSRIIRVS</sequence>
<keyword evidence="2" id="KW-1185">Reference proteome</keyword>
<organism evidence="1 2">
    <name type="scientific">Piloderma croceum (strain F 1598)</name>
    <dbReference type="NCBI Taxonomy" id="765440"/>
    <lineage>
        <taxon>Eukaryota</taxon>
        <taxon>Fungi</taxon>
        <taxon>Dikarya</taxon>
        <taxon>Basidiomycota</taxon>
        <taxon>Agaricomycotina</taxon>
        <taxon>Agaricomycetes</taxon>
        <taxon>Agaricomycetidae</taxon>
        <taxon>Atheliales</taxon>
        <taxon>Atheliaceae</taxon>
        <taxon>Piloderma</taxon>
    </lineage>
</organism>
<accession>A0A0C3F8H3</accession>
<name>A0A0C3F8H3_PILCF</name>
<reference evidence="2" key="2">
    <citation type="submission" date="2015-01" db="EMBL/GenBank/DDBJ databases">
        <title>Evolutionary Origins and Diversification of the Mycorrhizal Mutualists.</title>
        <authorList>
            <consortium name="DOE Joint Genome Institute"/>
            <consortium name="Mycorrhizal Genomics Consortium"/>
            <person name="Kohler A."/>
            <person name="Kuo A."/>
            <person name="Nagy L.G."/>
            <person name="Floudas D."/>
            <person name="Copeland A."/>
            <person name="Barry K.W."/>
            <person name="Cichocki N."/>
            <person name="Veneault-Fourrey C."/>
            <person name="LaButti K."/>
            <person name="Lindquist E.A."/>
            <person name="Lipzen A."/>
            <person name="Lundell T."/>
            <person name="Morin E."/>
            <person name="Murat C."/>
            <person name="Riley R."/>
            <person name="Ohm R."/>
            <person name="Sun H."/>
            <person name="Tunlid A."/>
            <person name="Henrissat B."/>
            <person name="Grigoriev I.V."/>
            <person name="Hibbett D.S."/>
            <person name="Martin F."/>
        </authorList>
    </citation>
    <scope>NUCLEOTIDE SEQUENCE [LARGE SCALE GENOMIC DNA]</scope>
    <source>
        <strain evidence="2">F 1598</strain>
    </source>
</reference>
<dbReference type="AlphaFoldDB" id="A0A0C3F8H3"/>
<reference evidence="1 2" key="1">
    <citation type="submission" date="2014-04" db="EMBL/GenBank/DDBJ databases">
        <authorList>
            <consortium name="DOE Joint Genome Institute"/>
            <person name="Kuo A."/>
            <person name="Tarkka M."/>
            <person name="Buscot F."/>
            <person name="Kohler A."/>
            <person name="Nagy L.G."/>
            <person name="Floudas D."/>
            <person name="Copeland A."/>
            <person name="Barry K.W."/>
            <person name="Cichocki N."/>
            <person name="Veneault-Fourrey C."/>
            <person name="LaButti K."/>
            <person name="Lindquist E.A."/>
            <person name="Lipzen A."/>
            <person name="Lundell T."/>
            <person name="Morin E."/>
            <person name="Murat C."/>
            <person name="Sun H."/>
            <person name="Tunlid A."/>
            <person name="Henrissat B."/>
            <person name="Grigoriev I.V."/>
            <person name="Hibbett D.S."/>
            <person name="Martin F."/>
            <person name="Nordberg H.P."/>
            <person name="Cantor M.N."/>
            <person name="Hua S.X."/>
        </authorList>
    </citation>
    <scope>NUCLEOTIDE SEQUENCE [LARGE SCALE GENOMIC DNA]</scope>
    <source>
        <strain evidence="1 2">F 1598</strain>
    </source>
</reference>
<evidence type="ECO:0000313" key="2">
    <source>
        <dbReference type="Proteomes" id="UP000054166"/>
    </source>
</evidence>
<proteinExistence type="predicted"/>
<protein>
    <submittedName>
        <fullName evidence="1">Uncharacterized protein</fullName>
    </submittedName>
</protein>
<dbReference type="InParanoid" id="A0A0C3F8H3"/>